<sequence length="169" mass="19270">AFVEAVVKERIETKANFNDQLQIFLDAMNTEDTTTQDGESAGTKCLTMDEILAQVLVLLLGGNSTIAETLIYTTYNLVRHPKIQENVIEEIDRIIGKDEVTYEKLQSLHYVEAVINESLRIYTLDSFLVQYRAKKTTLHGIEINPGDVIYIPTQAMHMDPEFFHDPETF</sequence>
<dbReference type="Gene3D" id="1.10.630.10">
    <property type="entry name" value="Cytochrome P450"/>
    <property type="match status" value="1"/>
</dbReference>
<name>A0A147B7S5_9ACAR</name>
<dbReference type="GO" id="GO:0020037">
    <property type="term" value="F:heme binding"/>
    <property type="evidence" value="ECO:0007669"/>
    <property type="project" value="InterPro"/>
</dbReference>
<evidence type="ECO:0000313" key="8">
    <source>
        <dbReference type="EMBL" id="JAR86452.1"/>
    </source>
</evidence>
<evidence type="ECO:0000256" key="5">
    <source>
        <dbReference type="ARBA" id="ARBA00023002"/>
    </source>
</evidence>
<dbReference type="GO" id="GO:0005789">
    <property type="term" value="C:endoplasmic reticulum membrane"/>
    <property type="evidence" value="ECO:0007669"/>
    <property type="project" value="UniProtKB-SubCell"/>
</dbReference>
<dbReference type="GO" id="GO:0016705">
    <property type="term" value="F:oxidoreductase activity, acting on paired donors, with incorporation or reduction of molecular oxygen"/>
    <property type="evidence" value="ECO:0007669"/>
    <property type="project" value="InterPro"/>
</dbReference>
<keyword evidence="5" id="KW-0560">Oxidoreductase</keyword>
<dbReference type="AlphaFoldDB" id="A0A147B7S5"/>
<dbReference type="PRINTS" id="PR00465">
    <property type="entry name" value="EP450IV"/>
</dbReference>
<evidence type="ECO:0000256" key="2">
    <source>
        <dbReference type="ARBA" id="ARBA00010617"/>
    </source>
</evidence>
<dbReference type="EMBL" id="GEIB01002000">
    <property type="protein sequence ID" value="JAR86452.1"/>
    <property type="molecule type" value="Transcribed_RNA"/>
</dbReference>
<evidence type="ECO:0000256" key="7">
    <source>
        <dbReference type="ARBA" id="ARBA00023033"/>
    </source>
</evidence>
<reference evidence="8" key="1">
    <citation type="submission" date="2016-03" db="EMBL/GenBank/DDBJ databases">
        <title>Gut transcriptome analysis on engorged females of Ornithodoros mimon (Acari: Argasidae) and phylogenetic inferences of soft ticks.</title>
        <authorList>
            <person name="Landulfo G.A."/>
            <person name="Giovanni D."/>
            <person name="Carvalho E."/>
            <person name="Junqueira-de-Azevedo I."/>
            <person name="Patane J."/>
            <person name="Mendoca R."/>
            <person name="Barros-Battesti D."/>
        </authorList>
    </citation>
    <scope>NUCLEOTIDE SEQUENCE</scope>
    <source>
        <strain evidence="8">Females</strain>
        <tissue evidence="8">Gut</tissue>
    </source>
</reference>
<dbReference type="InterPro" id="IPR002403">
    <property type="entry name" value="Cyt_P450_E_grp-IV"/>
</dbReference>
<dbReference type="GO" id="GO:0008395">
    <property type="term" value="F:steroid hydroxylase activity"/>
    <property type="evidence" value="ECO:0007669"/>
    <property type="project" value="TreeGrafter"/>
</dbReference>
<feature type="non-terminal residue" evidence="8">
    <location>
        <position position="169"/>
    </location>
</feature>
<protein>
    <submittedName>
        <fullName evidence="8">Cytochrome</fullName>
    </submittedName>
</protein>
<keyword evidence="7" id="KW-0503">Monooxygenase</keyword>
<evidence type="ECO:0000256" key="3">
    <source>
        <dbReference type="ARBA" id="ARBA00022617"/>
    </source>
</evidence>
<keyword evidence="3" id="KW-0349">Heme</keyword>
<evidence type="ECO:0000256" key="4">
    <source>
        <dbReference type="ARBA" id="ARBA00022723"/>
    </source>
</evidence>
<dbReference type="PANTHER" id="PTHR24302:SF15">
    <property type="entry name" value="FATTY-ACID PEROXYGENASE"/>
    <property type="match status" value="1"/>
</dbReference>
<proteinExistence type="inferred from homology"/>
<comment type="similarity">
    <text evidence="2">Belongs to the cytochrome P450 family.</text>
</comment>
<dbReference type="InterPro" id="IPR050705">
    <property type="entry name" value="Cytochrome_P450_3A"/>
</dbReference>
<feature type="non-terminal residue" evidence="8">
    <location>
        <position position="1"/>
    </location>
</feature>
<organism evidence="8">
    <name type="scientific">Alectorobius mimon</name>
    <dbReference type="NCBI Taxonomy" id="360319"/>
    <lineage>
        <taxon>Eukaryota</taxon>
        <taxon>Metazoa</taxon>
        <taxon>Ecdysozoa</taxon>
        <taxon>Arthropoda</taxon>
        <taxon>Chelicerata</taxon>
        <taxon>Arachnida</taxon>
        <taxon>Acari</taxon>
        <taxon>Parasitiformes</taxon>
        <taxon>Ixodida</taxon>
        <taxon>Ixodoidea</taxon>
        <taxon>Argasidae</taxon>
        <taxon>Ornithodorinae</taxon>
        <taxon>Alectorobius</taxon>
    </lineage>
</organism>
<accession>A0A147B7S5</accession>
<dbReference type="PANTHER" id="PTHR24302">
    <property type="entry name" value="CYTOCHROME P450 FAMILY 3"/>
    <property type="match status" value="1"/>
</dbReference>
<dbReference type="Pfam" id="PF00067">
    <property type="entry name" value="p450"/>
    <property type="match status" value="1"/>
</dbReference>
<evidence type="ECO:0000256" key="1">
    <source>
        <dbReference type="ARBA" id="ARBA00003690"/>
    </source>
</evidence>
<dbReference type="GO" id="GO:0005506">
    <property type="term" value="F:iron ion binding"/>
    <property type="evidence" value="ECO:0007669"/>
    <property type="project" value="InterPro"/>
</dbReference>
<dbReference type="InterPro" id="IPR001128">
    <property type="entry name" value="Cyt_P450"/>
</dbReference>
<evidence type="ECO:0000256" key="6">
    <source>
        <dbReference type="ARBA" id="ARBA00023004"/>
    </source>
</evidence>
<keyword evidence="4" id="KW-0479">Metal-binding</keyword>
<dbReference type="SUPFAM" id="SSF48264">
    <property type="entry name" value="Cytochrome P450"/>
    <property type="match status" value="1"/>
</dbReference>
<comment type="function">
    <text evidence="1">May be involved in the metabolism of insect hormones and in the breakdown of synthetic insecticides.</text>
</comment>
<keyword evidence="6" id="KW-0408">Iron</keyword>
<dbReference type="InterPro" id="IPR036396">
    <property type="entry name" value="Cyt_P450_sf"/>
</dbReference>